<gene>
    <name evidence="2" type="ORF">CWC20_20725</name>
</gene>
<evidence type="ECO:0000313" key="3">
    <source>
        <dbReference type="Proteomes" id="UP000307164"/>
    </source>
</evidence>
<keyword evidence="3" id="KW-1185">Reference proteome</keyword>
<dbReference type="EMBL" id="PNBW01000176">
    <property type="protein sequence ID" value="TMO69350.1"/>
    <property type="molecule type" value="Genomic_DNA"/>
</dbReference>
<reference evidence="2 3" key="1">
    <citation type="submission" date="2018-01" db="EMBL/GenBank/DDBJ databases">
        <authorList>
            <person name="Paulsen S."/>
            <person name="Gram L.K."/>
        </authorList>
    </citation>
    <scope>NUCLEOTIDE SEQUENCE [LARGE SCALE GENOMIC DNA]</scope>
    <source>
        <strain evidence="2 3">S3895</strain>
    </source>
</reference>
<feature type="chain" id="PRO_5045738940" evidence="1">
    <location>
        <begin position="19"/>
        <end position="326"/>
    </location>
</feature>
<feature type="signal peptide" evidence="1">
    <location>
        <begin position="1"/>
        <end position="18"/>
    </location>
</feature>
<dbReference type="RefSeq" id="WP_138676036.1">
    <property type="nucleotide sequence ID" value="NZ_PNBW01000176.1"/>
</dbReference>
<evidence type="ECO:0000256" key="1">
    <source>
        <dbReference type="SAM" id="SignalP"/>
    </source>
</evidence>
<sequence length="326" mass="36633">MKKIILSMLLIWNSFASSMDYSLGSVKVTHESVKVDADSYINPIIIAGVPSNNDKSAGVVSVSISSNRIAEIKFIEWDTTDINHGEEEVPYLIVEQGRYQLEDGIIIEAGQIDLNKNNKTIFFNESFPQVPKLILSPATNNLGYAFNLRATNLTRSSYQVILDKAENNHTPFVPEKVNYLAIYTNGTSVKFPDDQNALVYTELVNEFGIDTYEQHLFIQEEQTSDVEVKHVFESVSILNFNGQLFASANTNYGGDTFSFRNESQYPDYHFTPGDKTGDYDNIALNGTNQLTVGNREILTDTHPKLTCKIGFLRLNEVVNLSEETRN</sequence>
<organism evidence="2 3">
    <name type="scientific">Pseudoalteromonas aurantia</name>
    <dbReference type="NCBI Taxonomy" id="43654"/>
    <lineage>
        <taxon>Bacteria</taxon>
        <taxon>Pseudomonadati</taxon>
        <taxon>Pseudomonadota</taxon>
        <taxon>Gammaproteobacteria</taxon>
        <taxon>Alteromonadales</taxon>
        <taxon>Pseudoalteromonadaceae</taxon>
        <taxon>Pseudoalteromonas</taxon>
    </lineage>
</organism>
<comment type="caution">
    <text evidence="2">The sequence shown here is derived from an EMBL/GenBank/DDBJ whole genome shotgun (WGS) entry which is preliminary data.</text>
</comment>
<protein>
    <submittedName>
        <fullName evidence="2">Uncharacterized protein</fullName>
    </submittedName>
</protein>
<keyword evidence="1" id="KW-0732">Signal</keyword>
<evidence type="ECO:0000313" key="2">
    <source>
        <dbReference type="EMBL" id="TMO69350.1"/>
    </source>
</evidence>
<proteinExistence type="predicted"/>
<dbReference type="Proteomes" id="UP000307164">
    <property type="component" value="Unassembled WGS sequence"/>
</dbReference>
<name>A0ABY2VS48_9GAMM</name>
<accession>A0ABY2VS48</accession>
<reference evidence="3" key="2">
    <citation type="submission" date="2019-06" db="EMBL/GenBank/DDBJ databases">
        <title>Co-occurence of chitin degradation, pigmentation and bioactivity in marine Pseudoalteromonas.</title>
        <authorList>
            <person name="Sonnenschein E.C."/>
            <person name="Bech P.K."/>
        </authorList>
    </citation>
    <scope>NUCLEOTIDE SEQUENCE [LARGE SCALE GENOMIC DNA]</scope>
    <source>
        <strain evidence="3">S3895</strain>
    </source>
</reference>